<name>E1R6E3_SEDSS</name>
<dbReference type="InterPro" id="IPR001091">
    <property type="entry name" value="RM_Methyltransferase"/>
</dbReference>
<evidence type="ECO:0000256" key="4">
    <source>
        <dbReference type="ARBA" id="ARBA00022691"/>
    </source>
</evidence>
<keyword evidence="12" id="KW-1185">Reference proteome</keyword>
<proteinExistence type="inferred from homology"/>
<reference evidence="11 12" key="1">
    <citation type="journal article" date="2010" name="Stand. Genomic Sci.">
        <title>Complete genome sequence of Spirochaeta smaragdinae type strain (SEBR 4228).</title>
        <authorList>
            <person name="Mavromatis K."/>
            <person name="Yasawong M."/>
            <person name="Chertkov O."/>
            <person name="Lapidus A."/>
            <person name="Lucas S."/>
            <person name="Nolan M."/>
            <person name="Del Rio T.G."/>
            <person name="Tice H."/>
            <person name="Cheng J.F."/>
            <person name="Pitluck S."/>
            <person name="Liolios K."/>
            <person name="Ivanova N."/>
            <person name="Tapia R."/>
            <person name="Han C."/>
            <person name="Bruce D."/>
            <person name="Goodwin L."/>
            <person name="Pati A."/>
            <person name="Chen A."/>
            <person name="Palaniappan K."/>
            <person name="Land M."/>
            <person name="Hauser L."/>
            <person name="Chang Y.J."/>
            <person name="Jeffries C.D."/>
            <person name="Detter J.C."/>
            <person name="Rohde M."/>
            <person name="Brambilla E."/>
            <person name="Spring S."/>
            <person name="Goker M."/>
            <person name="Sikorski J."/>
            <person name="Woyke T."/>
            <person name="Bristow J."/>
            <person name="Eisen J.A."/>
            <person name="Markowitz V."/>
            <person name="Hugenholtz P."/>
            <person name="Klenk H.P."/>
            <person name="Kyrpides N.C."/>
        </authorList>
    </citation>
    <scope>NUCLEOTIDE SEQUENCE [LARGE SCALE GENOMIC DNA]</scope>
    <source>
        <strain evidence="12">DSM 11293 / JCM 15392 / SEBR 4228</strain>
    </source>
</reference>
<dbReference type="EMBL" id="CP002116">
    <property type="protein sequence ID" value="ADK80961.1"/>
    <property type="molecule type" value="Genomic_DNA"/>
</dbReference>
<dbReference type="Pfam" id="PF01555">
    <property type="entry name" value="N6_N4_Mtase"/>
    <property type="match status" value="1"/>
</dbReference>
<keyword evidence="5" id="KW-0680">Restriction system</keyword>
<comment type="catalytic activity">
    <reaction evidence="7">
        <text>a 2'-deoxycytidine in DNA + S-adenosyl-L-methionine = an N(4)-methyl-2'-deoxycytidine in DNA + S-adenosyl-L-homocysteine + H(+)</text>
        <dbReference type="Rhea" id="RHEA:16857"/>
        <dbReference type="Rhea" id="RHEA-COMP:11369"/>
        <dbReference type="Rhea" id="RHEA-COMP:13674"/>
        <dbReference type="ChEBI" id="CHEBI:15378"/>
        <dbReference type="ChEBI" id="CHEBI:57856"/>
        <dbReference type="ChEBI" id="CHEBI:59789"/>
        <dbReference type="ChEBI" id="CHEBI:85452"/>
        <dbReference type="ChEBI" id="CHEBI:137933"/>
        <dbReference type="EC" id="2.1.1.113"/>
    </reaction>
</comment>
<feature type="region of interest" description="Disordered" evidence="9">
    <location>
        <begin position="320"/>
        <end position="342"/>
    </location>
</feature>
<dbReference type="eggNOG" id="COG0863">
    <property type="taxonomic scope" value="Bacteria"/>
</dbReference>
<keyword evidence="4" id="KW-0949">S-adenosyl-L-methionine</keyword>
<evidence type="ECO:0000256" key="2">
    <source>
        <dbReference type="ARBA" id="ARBA00022603"/>
    </source>
</evidence>
<dbReference type="KEGG" id="ssm:Spirs_1835"/>
<evidence type="ECO:0000259" key="10">
    <source>
        <dbReference type="Pfam" id="PF01555"/>
    </source>
</evidence>
<dbReference type="REBASE" id="27146">
    <property type="entry name" value="M.SsmMI"/>
</dbReference>
<dbReference type="Proteomes" id="UP000002318">
    <property type="component" value="Chromosome"/>
</dbReference>
<dbReference type="RefSeq" id="WP_013254425.1">
    <property type="nucleotide sequence ID" value="NC_014364.1"/>
</dbReference>
<evidence type="ECO:0000313" key="11">
    <source>
        <dbReference type="EMBL" id="ADK80961.1"/>
    </source>
</evidence>
<keyword evidence="2 11" id="KW-0489">Methyltransferase</keyword>
<dbReference type="GO" id="GO:0009307">
    <property type="term" value="P:DNA restriction-modification system"/>
    <property type="evidence" value="ECO:0007669"/>
    <property type="project" value="UniProtKB-KW"/>
</dbReference>
<sequence length="352" mass="39814">MQTTHDILFGSARNMRTIEAETIALVVTSPPYPMISMWDLLFALQNPDIKVALENGNGYKAFEAMHSILDEVWRECSRVLMPGGFLCINIGDATRKIGAHFRLFTNHARIISSCEALGFHSLPPLLWRKQTNSPTKFMGSGMLPAGAYVTLEHEYILVFRKGGNRRFSEDGRIIRKRSALFWEERNSWFSDLWDFKGIRQPLSQKGCRSRSAAFPFELAFRLINMFSIQNDTVLDPFLGTGTVTAAAIASARNSVGVEIDSGLCGLIKETITAATEAGNKRQSKRLSDHLHFVEDKELQHRNSFYCFPVVTAQETTLRLPRTRSVTTEQTPPPSPSRFRYHSDHDFYEASEL</sequence>
<evidence type="ECO:0000256" key="7">
    <source>
        <dbReference type="ARBA" id="ARBA00049120"/>
    </source>
</evidence>
<dbReference type="EC" id="2.1.1.-" evidence="8"/>
<feature type="domain" description="DNA methylase N-4/N-6" evidence="10">
    <location>
        <begin position="23"/>
        <end position="268"/>
    </location>
</feature>
<evidence type="ECO:0000256" key="1">
    <source>
        <dbReference type="ARBA" id="ARBA00010203"/>
    </source>
</evidence>
<dbReference type="GO" id="GO:0003677">
    <property type="term" value="F:DNA binding"/>
    <property type="evidence" value="ECO:0007669"/>
    <property type="project" value="UniProtKB-KW"/>
</dbReference>
<evidence type="ECO:0000256" key="8">
    <source>
        <dbReference type="RuleBase" id="RU362026"/>
    </source>
</evidence>
<protein>
    <recommendedName>
        <fullName evidence="8">Methyltransferase</fullName>
        <ecNumber evidence="8">2.1.1.-</ecNumber>
    </recommendedName>
</protein>
<dbReference type="SUPFAM" id="SSF53335">
    <property type="entry name" value="S-adenosyl-L-methionine-dependent methyltransferases"/>
    <property type="match status" value="1"/>
</dbReference>
<evidence type="ECO:0000256" key="6">
    <source>
        <dbReference type="ARBA" id="ARBA00023125"/>
    </source>
</evidence>
<evidence type="ECO:0000256" key="9">
    <source>
        <dbReference type="SAM" id="MobiDB-lite"/>
    </source>
</evidence>
<dbReference type="PRINTS" id="PR00508">
    <property type="entry name" value="S21N4MTFRASE"/>
</dbReference>
<organism evidence="11 12">
    <name type="scientific">Sediminispirochaeta smaragdinae (strain DSM 11293 / JCM 15392 / SEBR 4228)</name>
    <name type="common">Spirochaeta smaragdinae</name>
    <dbReference type="NCBI Taxonomy" id="573413"/>
    <lineage>
        <taxon>Bacteria</taxon>
        <taxon>Pseudomonadati</taxon>
        <taxon>Spirochaetota</taxon>
        <taxon>Spirochaetia</taxon>
        <taxon>Spirochaetales</taxon>
        <taxon>Spirochaetaceae</taxon>
        <taxon>Sediminispirochaeta</taxon>
    </lineage>
</organism>
<dbReference type="GO" id="GO:0032259">
    <property type="term" value="P:methylation"/>
    <property type="evidence" value="ECO:0007669"/>
    <property type="project" value="UniProtKB-KW"/>
</dbReference>
<dbReference type="HOGENOM" id="CLU_024927_2_2_12"/>
<dbReference type="AlphaFoldDB" id="E1R6E3"/>
<dbReference type="PROSITE" id="PS00093">
    <property type="entry name" value="N4_MTASE"/>
    <property type="match status" value="1"/>
</dbReference>
<dbReference type="InterPro" id="IPR002941">
    <property type="entry name" value="DNA_methylase_N4/N6"/>
</dbReference>
<keyword evidence="3" id="KW-0808">Transferase</keyword>
<dbReference type="InterPro" id="IPR029063">
    <property type="entry name" value="SAM-dependent_MTases_sf"/>
</dbReference>
<evidence type="ECO:0000313" key="12">
    <source>
        <dbReference type="Proteomes" id="UP000002318"/>
    </source>
</evidence>
<dbReference type="InterPro" id="IPR017985">
    <property type="entry name" value="MeTrfase_CN4_CS"/>
</dbReference>
<gene>
    <name evidence="11" type="ordered locus">Spirs_1835</name>
</gene>
<dbReference type="GO" id="GO:0015667">
    <property type="term" value="F:site-specific DNA-methyltransferase (cytosine-N4-specific) activity"/>
    <property type="evidence" value="ECO:0007669"/>
    <property type="project" value="UniProtKB-EC"/>
</dbReference>
<evidence type="ECO:0000256" key="3">
    <source>
        <dbReference type="ARBA" id="ARBA00022679"/>
    </source>
</evidence>
<dbReference type="Gene3D" id="3.40.50.150">
    <property type="entry name" value="Vaccinia Virus protein VP39"/>
    <property type="match status" value="1"/>
</dbReference>
<dbReference type="GO" id="GO:0008170">
    <property type="term" value="F:N-methyltransferase activity"/>
    <property type="evidence" value="ECO:0007669"/>
    <property type="project" value="InterPro"/>
</dbReference>
<dbReference type="STRING" id="573413.Spirs_1835"/>
<dbReference type="OrthoDB" id="9773571at2"/>
<accession>E1R6E3</accession>
<keyword evidence="6" id="KW-0238">DNA-binding</keyword>
<comment type="similarity">
    <text evidence="1">Belongs to the N(4)/N(6)-methyltransferase family. N(4) subfamily.</text>
</comment>
<evidence type="ECO:0000256" key="5">
    <source>
        <dbReference type="ARBA" id="ARBA00022747"/>
    </source>
</evidence>